<evidence type="ECO:0000313" key="1">
    <source>
        <dbReference type="EMBL" id="AEZ65603.1"/>
    </source>
</evidence>
<keyword evidence="2" id="KW-1185">Reference proteome</keyword>
<dbReference type="OrthoDB" id="41543at10239"/>
<dbReference type="Gene3D" id="2.60.40.1680">
    <property type="entry name" value="4-oxalocrotonate tautomerase-like"/>
    <property type="match status" value="1"/>
</dbReference>
<accession>H6WG57</accession>
<dbReference type="KEGG" id="vg:14013867"/>
<protein>
    <submittedName>
        <fullName evidence="1">Tail fiber</fullName>
    </submittedName>
</protein>
<proteinExistence type="predicted"/>
<dbReference type="Proteomes" id="UP000007178">
    <property type="component" value="Segment"/>
</dbReference>
<reference evidence="1 2" key="1">
    <citation type="journal article" date="2012" name="Proc. Natl. Acad. Sci. U.S.A.">
        <title>A novel lineage of myoviruses infecting cyanobacteria is widespread in the oceans.</title>
        <authorList>
            <person name="Sabehi G."/>
            <person name="Shaulov L."/>
            <person name="Silver D.H."/>
            <person name="Yanai I."/>
            <person name="Harel A."/>
            <person name="Lindell D."/>
        </authorList>
    </citation>
    <scope>NUCLEOTIDE SEQUENCE [LARGE SCALE GENOMIC DNA]</scope>
</reference>
<name>H6WG57_9CAUD</name>
<dbReference type="InterPro" id="IPR027412">
    <property type="entry name" value="Gp9_C_dom_sf"/>
</dbReference>
<dbReference type="RefSeq" id="YP_007006015.1">
    <property type="nucleotide sequence ID" value="NC_019516.2"/>
</dbReference>
<organism evidence="1 2">
    <name type="scientific">Cyanophage S-TIM5</name>
    <dbReference type="NCBI Taxonomy" id="1137745"/>
    <lineage>
        <taxon>Viruses</taxon>
        <taxon>Duplodnaviria</taxon>
        <taxon>Heunggongvirae</taxon>
        <taxon>Uroviricota</taxon>
        <taxon>Caudoviricetes</taxon>
        <taxon>Aurunvirus</taxon>
        <taxon>Aurunvirus STIM5</taxon>
    </lineage>
</organism>
<evidence type="ECO:0000313" key="2">
    <source>
        <dbReference type="Proteomes" id="UP000007178"/>
    </source>
</evidence>
<sequence>MPANFKKFDVKHGISVNGLPFVDENRNVTLNNLTVQGTSTVVDTRTVSQTDPIISIGSAGSTYAAASVTTGTPGRIFFSAEAFDDFALSDSVKFETTGTAPTGLVSGTTYYVKAKDTDVTSSTYRSITLSATQGGSAIPLTSTGAGTLNFTLNPLRDLGQDLGIEFNYVDSTAKKGFFGFDDSTGHFTFLKDTTYAGHDTTSDDGSPAPAFTGTKSGAEFSYAKLEPTSALTSTAAALDIDQTWNGGSNNFKAIEVDITDTASAAASSLLDISVGNDQKLLLRKDGVLSLNTTDQTGVLTLVQDADTQSTTLNLIDGTATWNAAGSTFVGLDLSFTQTAYAAGSQLLSISASANRNFIIDAEGEIVSRSEFTGGGLQTALLVDVTDTSSAANSLLLDLQVGDSSKFSVDKDGDVTAQGGLTIEGDFTANGSGRFDDRVIIQSQINNSGAYADSTEFRSDTSTINAGSSVATTFTSFFKANFSTAKLLVQVKQGTNVHATELLLVHDGTDVYMTEYGTVYNSDILVTFDAVVSGNDIVVQATNTSASVTANAHTTIKSLTTGINA</sequence>
<dbReference type="GeneID" id="14013867"/>
<dbReference type="EMBL" id="JQ245707">
    <property type="protein sequence ID" value="AEZ65603.1"/>
    <property type="molecule type" value="Genomic_DNA"/>
</dbReference>